<reference evidence="6" key="1">
    <citation type="submission" date="2017-01" db="EMBL/GenBank/DDBJ databases">
        <authorList>
            <person name="Varghese N."/>
            <person name="Submissions S."/>
        </authorList>
    </citation>
    <scope>NUCLEOTIDE SEQUENCE [LARGE SCALE GENOMIC DNA]</scope>
    <source>
        <strain evidence="6">ATCC 700103</strain>
    </source>
</reference>
<dbReference type="PANTHER" id="PTHR44846">
    <property type="entry name" value="MANNOSYL-D-GLYCERATE TRANSPORT/METABOLISM SYSTEM REPRESSOR MNGR-RELATED"/>
    <property type="match status" value="1"/>
</dbReference>
<dbReference type="InterPro" id="IPR036388">
    <property type="entry name" value="WH-like_DNA-bd_sf"/>
</dbReference>
<dbReference type="AlphaFoldDB" id="A0A1N6R2L1"/>
<dbReference type="OrthoDB" id="9816541at2"/>
<feature type="domain" description="HTH gntR-type" evidence="4">
    <location>
        <begin position="10"/>
        <end position="78"/>
    </location>
</feature>
<dbReference type="InterPro" id="IPR011663">
    <property type="entry name" value="UTRA"/>
</dbReference>
<dbReference type="STRING" id="56779.SAMN05421834_102138"/>
<dbReference type="GO" id="GO:0003677">
    <property type="term" value="F:DNA binding"/>
    <property type="evidence" value="ECO:0007669"/>
    <property type="project" value="UniProtKB-KW"/>
</dbReference>
<dbReference type="InterPro" id="IPR036390">
    <property type="entry name" value="WH_DNA-bd_sf"/>
</dbReference>
<keyword evidence="3" id="KW-0804">Transcription</keyword>
<keyword evidence="1" id="KW-0805">Transcription regulation</keyword>
<protein>
    <submittedName>
        <fullName evidence="5">GntR family transcriptional regulator</fullName>
    </submittedName>
</protein>
<dbReference type="EMBL" id="FTNC01000002">
    <property type="protein sequence ID" value="SIQ23101.1"/>
    <property type="molecule type" value="Genomic_DNA"/>
</dbReference>
<dbReference type="Pfam" id="PF00392">
    <property type="entry name" value="GntR"/>
    <property type="match status" value="1"/>
</dbReference>
<dbReference type="Gene3D" id="1.10.10.10">
    <property type="entry name" value="Winged helix-like DNA-binding domain superfamily/Winged helix DNA-binding domain"/>
    <property type="match status" value="1"/>
</dbReference>
<dbReference type="Gene3D" id="3.40.1410.10">
    <property type="entry name" value="Chorismate lyase-like"/>
    <property type="match status" value="1"/>
</dbReference>
<dbReference type="PANTHER" id="PTHR44846:SF17">
    <property type="entry name" value="GNTR-FAMILY TRANSCRIPTIONAL REGULATOR"/>
    <property type="match status" value="1"/>
</dbReference>
<proteinExistence type="predicted"/>
<organism evidence="5 6">
    <name type="scientific">Halanaerobium kushneri</name>
    <dbReference type="NCBI Taxonomy" id="56779"/>
    <lineage>
        <taxon>Bacteria</taxon>
        <taxon>Bacillati</taxon>
        <taxon>Bacillota</taxon>
        <taxon>Clostridia</taxon>
        <taxon>Halanaerobiales</taxon>
        <taxon>Halanaerobiaceae</taxon>
        <taxon>Halanaerobium</taxon>
    </lineage>
</organism>
<keyword evidence="2" id="KW-0238">DNA-binding</keyword>
<evidence type="ECO:0000256" key="1">
    <source>
        <dbReference type="ARBA" id="ARBA00023015"/>
    </source>
</evidence>
<accession>A0A1N6R2L1</accession>
<evidence type="ECO:0000259" key="4">
    <source>
        <dbReference type="PROSITE" id="PS50949"/>
    </source>
</evidence>
<dbReference type="SMART" id="SM00866">
    <property type="entry name" value="UTRA"/>
    <property type="match status" value="1"/>
</dbReference>
<evidence type="ECO:0000313" key="6">
    <source>
        <dbReference type="Proteomes" id="UP000185669"/>
    </source>
</evidence>
<dbReference type="PROSITE" id="PS50949">
    <property type="entry name" value="HTH_GNTR"/>
    <property type="match status" value="1"/>
</dbReference>
<dbReference type="CDD" id="cd07377">
    <property type="entry name" value="WHTH_GntR"/>
    <property type="match status" value="1"/>
</dbReference>
<evidence type="ECO:0000313" key="5">
    <source>
        <dbReference type="EMBL" id="SIQ23101.1"/>
    </source>
</evidence>
<dbReference type="InterPro" id="IPR000524">
    <property type="entry name" value="Tscrpt_reg_HTH_GntR"/>
</dbReference>
<evidence type="ECO:0000256" key="2">
    <source>
        <dbReference type="ARBA" id="ARBA00023125"/>
    </source>
</evidence>
<dbReference type="Proteomes" id="UP000185669">
    <property type="component" value="Unassembled WGS sequence"/>
</dbReference>
<dbReference type="SUPFAM" id="SSF64288">
    <property type="entry name" value="Chorismate lyase-like"/>
    <property type="match status" value="1"/>
</dbReference>
<keyword evidence="6" id="KW-1185">Reference proteome</keyword>
<gene>
    <name evidence="5" type="ORF">SAMN05421834_102138</name>
</gene>
<evidence type="ECO:0000256" key="3">
    <source>
        <dbReference type="ARBA" id="ARBA00023163"/>
    </source>
</evidence>
<dbReference type="Pfam" id="PF07702">
    <property type="entry name" value="UTRA"/>
    <property type="match status" value="1"/>
</dbReference>
<name>A0A1N6R2L1_9FIRM</name>
<dbReference type="SMART" id="SM00345">
    <property type="entry name" value="HTH_GNTR"/>
    <property type="match status" value="1"/>
</dbReference>
<dbReference type="GO" id="GO:0003700">
    <property type="term" value="F:DNA-binding transcription factor activity"/>
    <property type="evidence" value="ECO:0007669"/>
    <property type="project" value="InterPro"/>
</dbReference>
<dbReference type="GO" id="GO:0045892">
    <property type="term" value="P:negative regulation of DNA-templated transcription"/>
    <property type="evidence" value="ECO:0007669"/>
    <property type="project" value="TreeGrafter"/>
</dbReference>
<dbReference type="InterPro" id="IPR028978">
    <property type="entry name" value="Chorismate_lyase_/UTRA_dom_sf"/>
</dbReference>
<dbReference type="SUPFAM" id="SSF46785">
    <property type="entry name" value="Winged helix' DNA-binding domain"/>
    <property type="match status" value="1"/>
</dbReference>
<sequence length="242" mass="27773">MDKNRRRREQPLYIQIYNELKAEIKTGIFEDEDKLPPLKDLTEMMSVSRSTIREAIGILESDGLVKRMQGIGTLITRSQINGMERLKSFTESIKEQGLEAGTSYKKLSWEKADQNLADILTVEKGTKVAVIERTRTGDGKPMIYSIDKLPHTIIPENFMLDDLDESLFTYLKENCGIELEFSQLNVRAAGVEKDIAKKLELKAGAPVLSAEETYFNVKMEPILYCVNIYRTDRFYFQISSRR</sequence>
<dbReference type="InterPro" id="IPR050679">
    <property type="entry name" value="Bact_HTH_transcr_reg"/>
</dbReference>
<dbReference type="PRINTS" id="PR00035">
    <property type="entry name" value="HTHGNTR"/>
</dbReference>
<dbReference type="RefSeq" id="WP_076543809.1">
    <property type="nucleotide sequence ID" value="NZ_FTNC01000002.1"/>
</dbReference>